<dbReference type="SUPFAM" id="SSF51735">
    <property type="entry name" value="NAD(P)-binding Rossmann-fold domains"/>
    <property type="match status" value="1"/>
</dbReference>
<organism evidence="4">
    <name type="scientific">Sediminibacterium sp. KACHI17</name>
    <dbReference type="NCBI Taxonomy" id="1751071"/>
    <lineage>
        <taxon>Bacteria</taxon>
        <taxon>Pseudomonadati</taxon>
        <taxon>Bacteroidota</taxon>
        <taxon>Chitinophagia</taxon>
        <taxon>Chitinophagales</taxon>
        <taxon>Chitinophagaceae</taxon>
        <taxon>Sediminibacterium</taxon>
    </lineage>
</organism>
<dbReference type="InterPro" id="IPR002347">
    <property type="entry name" value="SDR_fam"/>
</dbReference>
<dbReference type="RefSeq" id="WP_353550035.1">
    <property type="nucleotide sequence ID" value="NZ_AP029612.1"/>
</dbReference>
<dbReference type="PANTHER" id="PTHR44196">
    <property type="entry name" value="DEHYDROGENASE/REDUCTASE SDR FAMILY MEMBER 7B"/>
    <property type="match status" value="1"/>
</dbReference>
<dbReference type="PANTHER" id="PTHR44196:SF2">
    <property type="entry name" value="SHORT-CHAIN DEHYDROGENASE-RELATED"/>
    <property type="match status" value="1"/>
</dbReference>
<dbReference type="AlphaFoldDB" id="A0AAT9GGS7"/>
<dbReference type="PRINTS" id="PR00081">
    <property type="entry name" value="GDHRDH"/>
</dbReference>
<dbReference type="InterPro" id="IPR020904">
    <property type="entry name" value="Sc_DH/Rdtase_CS"/>
</dbReference>
<reference evidence="4" key="1">
    <citation type="submission" date="2024-02" db="EMBL/GenBank/DDBJ databases">
        <title>Sediminibacterium planktonica sp. nov. and Sediminibacterium longus sp. nov., isolated from surface lake and river water.</title>
        <authorList>
            <person name="Watanabe K."/>
            <person name="Takemine S."/>
            <person name="Ishii Y."/>
            <person name="Ogata Y."/>
            <person name="Shindo C."/>
            <person name="Suda W."/>
        </authorList>
    </citation>
    <scope>NUCLEOTIDE SEQUENCE</scope>
    <source>
        <strain evidence="4">KACHI17</strain>
    </source>
</reference>
<dbReference type="EMBL" id="AP029612">
    <property type="protein sequence ID" value="BFG69727.1"/>
    <property type="molecule type" value="Genomic_DNA"/>
</dbReference>
<evidence type="ECO:0000256" key="2">
    <source>
        <dbReference type="ARBA" id="ARBA00023002"/>
    </source>
</evidence>
<dbReference type="PIRSF" id="PIRSF000126">
    <property type="entry name" value="11-beta-HSD1"/>
    <property type="match status" value="1"/>
</dbReference>
<proteinExistence type="inferred from homology"/>
<name>A0AAT9GGS7_9BACT</name>
<dbReference type="GO" id="GO:0016491">
    <property type="term" value="F:oxidoreductase activity"/>
    <property type="evidence" value="ECO:0007669"/>
    <property type="project" value="UniProtKB-KW"/>
</dbReference>
<sequence length="259" mass="27965">MKYALITGASKGIGKAIAQELAARGVHLVLVARDKHLLEELAAGLSVKHNIDVRYCSLDLALPDAVQQLYNWILQQQVQINILVNNAGYGLSGPFESYTASEHKDMMRVNMTVPVELTSALLPDLKQNHPSYILNIVSSAAYQSVPGLSTYAASKAFMLNFSRGLRYELRKKGVSVTAVSPGSTDTGFAARAKVGQKGLKAAEKVNMTPEAVAKIAVNAMYGKKAEVITGFINQLGAFLVWLLPKKLAEKTAAGIYELD</sequence>
<protein>
    <submittedName>
        <fullName evidence="4">SDR family oxidoreductase</fullName>
    </submittedName>
</protein>
<evidence type="ECO:0000313" key="4">
    <source>
        <dbReference type="EMBL" id="BFG69727.1"/>
    </source>
</evidence>
<accession>A0AAT9GGS7</accession>
<dbReference type="Pfam" id="PF00106">
    <property type="entry name" value="adh_short"/>
    <property type="match status" value="1"/>
</dbReference>
<evidence type="ECO:0000256" key="3">
    <source>
        <dbReference type="RuleBase" id="RU000363"/>
    </source>
</evidence>
<keyword evidence="2" id="KW-0560">Oxidoreductase</keyword>
<dbReference type="InterPro" id="IPR036291">
    <property type="entry name" value="NAD(P)-bd_dom_sf"/>
</dbReference>
<dbReference type="PRINTS" id="PR00080">
    <property type="entry name" value="SDRFAMILY"/>
</dbReference>
<comment type="similarity">
    <text evidence="1 3">Belongs to the short-chain dehydrogenases/reductases (SDR) family.</text>
</comment>
<dbReference type="PROSITE" id="PS00061">
    <property type="entry name" value="ADH_SHORT"/>
    <property type="match status" value="1"/>
</dbReference>
<dbReference type="Gene3D" id="3.40.50.720">
    <property type="entry name" value="NAD(P)-binding Rossmann-like Domain"/>
    <property type="match status" value="1"/>
</dbReference>
<dbReference type="GO" id="GO:0016020">
    <property type="term" value="C:membrane"/>
    <property type="evidence" value="ECO:0007669"/>
    <property type="project" value="TreeGrafter"/>
</dbReference>
<evidence type="ECO:0000256" key="1">
    <source>
        <dbReference type="ARBA" id="ARBA00006484"/>
    </source>
</evidence>
<gene>
    <name evidence="4" type="ORF">KACHI17_06080</name>
</gene>
<dbReference type="CDD" id="cd05233">
    <property type="entry name" value="SDR_c"/>
    <property type="match status" value="1"/>
</dbReference>